<evidence type="ECO:0000256" key="3">
    <source>
        <dbReference type="ARBA" id="ARBA00022670"/>
    </source>
</evidence>
<keyword evidence="9" id="KW-1185">Reference proteome</keyword>
<feature type="region of interest" description="Disordered" evidence="6">
    <location>
        <begin position="46"/>
        <end position="96"/>
    </location>
</feature>
<evidence type="ECO:0000313" key="8">
    <source>
        <dbReference type="EMBL" id="WFD25998.1"/>
    </source>
</evidence>
<evidence type="ECO:0000256" key="5">
    <source>
        <dbReference type="ARBA" id="ARBA00022801"/>
    </source>
</evidence>
<feature type="region of interest" description="Disordered" evidence="6">
    <location>
        <begin position="221"/>
        <end position="267"/>
    </location>
</feature>
<dbReference type="GO" id="GO:0070139">
    <property type="term" value="F:SUMO-specific endopeptidase activity"/>
    <property type="evidence" value="ECO:0007669"/>
    <property type="project" value="TreeGrafter"/>
</dbReference>
<dbReference type="GO" id="GO:0006508">
    <property type="term" value="P:proteolysis"/>
    <property type="evidence" value="ECO:0007669"/>
    <property type="project" value="UniProtKB-KW"/>
</dbReference>
<organism evidence="8 9">
    <name type="scientific">Malassezia nana</name>
    <dbReference type="NCBI Taxonomy" id="180528"/>
    <lineage>
        <taxon>Eukaryota</taxon>
        <taxon>Fungi</taxon>
        <taxon>Dikarya</taxon>
        <taxon>Basidiomycota</taxon>
        <taxon>Ustilaginomycotina</taxon>
        <taxon>Malasseziomycetes</taxon>
        <taxon>Malasseziales</taxon>
        <taxon>Malasseziaceae</taxon>
        <taxon>Malassezia</taxon>
    </lineage>
</organism>
<dbReference type="InterPro" id="IPR051947">
    <property type="entry name" value="Sentrin-specific_protease"/>
</dbReference>
<dbReference type="Gene3D" id="3.40.395.10">
    <property type="entry name" value="Adenoviral Proteinase, Chain A"/>
    <property type="match status" value="1"/>
</dbReference>
<dbReference type="InterPro" id="IPR003653">
    <property type="entry name" value="Peptidase_C48_C"/>
</dbReference>
<reference evidence="8" key="1">
    <citation type="submission" date="2023-03" db="EMBL/GenBank/DDBJ databases">
        <title>Mating type loci evolution in Malassezia.</title>
        <authorList>
            <person name="Coelho M.A."/>
        </authorList>
    </citation>
    <scope>NUCLEOTIDE SEQUENCE</scope>
    <source>
        <strain evidence="8">CBS 9557</strain>
    </source>
</reference>
<dbReference type="SUPFAM" id="SSF54001">
    <property type="entry name" value="Cysteine proteinases"/>
    <property type="match status" value="1"/>
</dbReference>
<feature type="domain" description="Ubiquitin-like protease family profile" evidence="7">
    <location>
        <begin position="106"/>
        <end position="348"/>
    </location>
</feature>
<dbReference type="PROSITE" id="PS50600">
    <property type="entry name" value="ULP_PROTEASE"/>
    <property type="match status" value="1"/>
</dbReference>
<keyword evidence="4" id="KW-0833">Ubl conjugation pathway</keyword>
<dbReference type="EMBL" id="CP119893">
    <property type="protein sequence ID" value="WFD25998.1"/>
    <property type="molecule type" value="Genomic_DNA"/>
</dbReference>
<gene>
    <name evidence="8" type="ORF">MNAN1_000973</name>
</gene>
<evidence type="ECO:0000256" key="4">
    <source>
        <dbReference type="ARBA" id="ARBA00022786"/>
    </source>
</evidence>
<evidence type="ECO:0000313" key="9">
    <source>
        <dbReference type="Proteomes" id="UP001213623"/>
    </source>
</evidence>
<proteinExistence type="inferred from homology"/>
<evidence type="ECO:0000256" key="6">
    <source>
        <dbReference type="SAM" id="MobiDB-lite"/>
    </source>
</evidence>
<accession>A0AAF0EKE8</accession>
<evidence type="ECO:0000259" key="7">
    <source>
        <dbReference type="PROSITE" id="PS50600"/>
    </source>
</evidence>
<keyword evidence="5 8" id="KW-0378">Hydrolase</keyword>
<dbReference type="GO" id="GO:0016926">
    <property type="term" value="P:protein desumoylation"/>
    <property type="evidence" value="ECO:0007669"/>
    <property type="project" value="TreeGrafter"/>
</dbReference>
<protein>
    <submittedName>
        <fullName evidence="8">Ulp1 peptidase</fullName>
        <ecNumber evidence="8">3.4.22.68</ecNumber>
    </submittedName>
</protein>
<dbReference type="AlphaFoldDB" id="A0AAF0EKE8"/>
<dbReference type="EC" id="3.4.22.68" evidence="8"/>
<evidence type="ECO:0000256" key="1">
    <source>
        <dbReference type="ARBA" id="ARBA00005234"/>
    </source>
</evidence>
<dbReference type="PANTHER" id="PTHR46896">
    <property type="entry name" value="SENTRIN-SPECIFIC PROTEASE"/>
    <property type="match status" value="1"/>
</dbReference>
<dbReference type="InterPro" id="IPR038765">
    <property type="entry name" value="Papain-like_cys_pep_sf"/>
</dbReference>
<feature type="compositionally biased region" description="Polar residues" evidence="6">
    <location>
        <begin position="239"/>
        <end position="249"/>
    </location>
</feature>
<dbReference type="Pfam" id="PF02902">
    <property type="entry name" value="Peptidase_C48"/>
    <property type="match status" value="1"/>
</dbReference>
<name>A0AAF0EKE8_9BASI</name>
<comment type="similarity">
    <text evidence="1">Belongs to the peptidase C48 family.</text>
</comment>
<sequence>MTEKEASSLIQCINSSDCRTWSFEQLTSDQRTGPMKKPTPIIVGERHRLQQKQAKISPIDTPEDKPSFTDTLGPRTRSRTHSESKSTSSAGNAPILRYPSTGPFAVTLLQADLNRLQENEYLNDTLIEFGLRFCQEQIKSRDPPLAQQIYVFNTFFYQKLTEHRDRSKSYEHVRKWTNRVNIFEKKYIVVPIHENMHWYLAIVVNPHMILKRRDPLRSLGSGFQRRRSTRRSADEAVVQIQSDSDSTQDPIALVEEDSKKTTASSTNADVGETESTFAFVLDSLGAHHGPVKTALRDYLRLEARAKGFVPSDVDLKTLGDPIHVDVRVPEQPNYCDCGIYLLHFFDRFFSDPDQFFHIILAAQRAPSHVSDMHEAWQQEAVEQKRGWWRDLILQLSAEWTQQHKDEASCIASTM</sequence>
<dbReference type="GO" id="GO:0005737">
    <property type="term" value="C:cytoplasm"/>
    <property type="evidence" value="ECO:0007669"/>
    <property type="project" value="TreeGrafter"/>
</dbReference>
<keyword evidence="2" id="KW-0597">Phosphoprotein</keyword>
<dbReference type="GO" id="GO:0005634">
    <property type="term" value="C:nucleus"/>
    <property type="evidence" value="ECO:0007669"/>
    <property type="project" value="TreeGrafter"/>
</dbReference>
<dbReference type="Proteomes" id="UP001213623">
    <property type="component" value="Chromosome 2"/>
</dbReference>
<dbReference type="PANTHER" id="PTHR46896:SF3">
    <property type="entry name" value="FI06413P-RELATED"/>
    <property type="match status" value="1"/>
</dbReference>
<keyword evidence="3" id="KW-0645">Protease</keyword>
<evidence type="ECO:0000256" key="2">
    <source>
        <dbReference type="ARBA" id="ARBA00022553"/>
    </source>
</evidence>